<feature type="binding site" evidence="1">
    <location>
        <position position="437"/>
    </location>
    <ligand>
        <name>Mg(2+)</name>
        <dbReference type="ChEBI" id="CHEBI:18420"/>
        <label>1</label>
    </ligand>
</feature>
<accession>A0A9N9FXS9</accession>
<dbReference type="PANTHER" id="PTHR16222">
    <property type="entry name" value="ADP-RIBOSYLGLYCOHYDROLASE"/>
    <property type="match status" value="1"/>
</dbReference>
<feature type="binding site" evidence="1">
    <location>
        <position position="438"/>
    </location>
    <ligand>
        <name>Mg(2+)</name>
        <dbReference type="ChEBI" id="CHEBI:18420"/>
        <label>1</label>
    </ligand>
</feature>
<dbReference type="SUPFAM" id="SSF101478">
    <property type="entry name" value="ADP-ribosylglycohydrolase"/>
    <property type="match status" value="2"/>
</dbReference>
<reference evidence="2" key="1">
    <citation type="submission" date="2021-06" db="EMBL/GenBank/DDBJ databases">
        <authorList>
            <person name="Kallberg Y."/>
            <person name="Tangrot J."/>
            <person name="Rosling A."/>
        </authorList>
    </citation>
    <scope>NUCLEOTIDE SEQUENCE</scope>
    <source>
        <strain evidence="2">BR232B</strain>
    </source>
</reference>
<gene>
    <name evidence="2" type="ORF">PBRASI_LOCUS5923</name>
</gene>
<evidence type="ECO:0000256" key="1">
    <source>
        <dbReference type="PIRSR" id="PIRSR605502-1"/>
    </source>
</evidence>
<evidence type="ECO:0000313" key="2">
    <source>
        <dbReference type="EMBL" id="CAG8567533.1"/>
    </source>
</evidence>
<proteinExistence type="predicted"/>
<dbReference type="InterPro" id="IPR050792">
    <property type="entry name" value="ADP-ribosylglycohydrolase"/>
</dbReference>
<dbReference type="InterPro" id="IPR005502">
    <property type="entry name" value="Ribosyl_crysJ1"/>
</dbReference>
<protein>
    <submittedName>
        <fullName evidence="2">6880_t:CDS:1</fullName>
    </submittedName>
</protein>
<dbReference type="EMBL" id="CAJVPI010000738">
    <property type="protein sequence ID" value="CAG8567533.1"/>
    <property type="molecule type" value="Genomic_DNA"/>
</dbReference>
<feature type="binding site" evidence="1">
    <location>
        <position position="80"/>
    </location>
    <ligand>
        <name>Mg(2+)</name>
        <dbReference type="ChEBI" id="CHEBI:18420"/>
        <label>1</label>
    </ligand>
</feature>
<feature type="binding site" evidence="1">
    <location>
        <position position="79"/>
    </location>
    <ligand>
        <name>Mg(2+)</name>
        <dbReference type="ChEBI" id="CHEBI:18420"/>
        <label>1</label>
    </ligand>
</feature>
<keyword evidence="1" id="KW-0479">Metal-binding</keyword>
<dbReference type="Pfam" id="PF03747">
    <property type="entry name" value="ADP_ribosyl_GH"/>
    <property type="match status" value="2"/>
</dbReference>
<name>A0A9N9FXS9_9GLOM</name>
<dbReference type="PANTHER" id="PTHR16222:SF28">
    <property type="entry name" value="ADP-RIBOSYLGLYCOHYDROLASE"/>
    <property type="match status" value="1"/>
</dbReference>
<dbReference type="InterPro" id="IPR036705">
    <property type="entry name" value="Ribosyl_crysJ1_sf"/>
</dbReference>
<comment type="cofactor">
    <cofactor evidence="1">
        <name>Mg(2+)</name>
        <dbReference type="ChEBI" id="CHEBI:18420"/>
    </cofactor>
    <text evidence="1">Binds 2 magnesium ions per subunit.</text>
</comment>
<sequence length="496" mass="54830">MSLSSNISRLPSTEVYNKVKGLVFGAALGDAIGLSTEFFSKSQARELYGLGPIKFGAEDGYPFYLDNHRARWKSGDWTDDTDQQILLVQSLLSQKGHLISKDFANRLKVWAKDGFPELDDKPPFGIGLTVGSVLSHPNFLSTPHQAAWEVWNQFDKNMAANGALMRTAILGVPYFWDEKQVVKQTLQATKVTHADPRCCVASVICTALVSRILRGETQGTGEEIKDEDVINWMQSGKPGNSPEENIDDAELMSQVPTTEQIEEAPRGGRRSVVRRLSDFGSSLFGRPSNEKTPRWVARLSTRPQFTPREKPTIPDNPPPGMDTFGADDEMLALTQNIVNKYKFMVVAPMDGENEESDSRRIRPNLKTNSGEGELLKHCFPPNIAALDLDEGGAIGYVYKCLGSALYCFTRDLSKCDNEGEAFKRIITELVLEAGDSDTNAAVAGALLGSRIGYNKLPKEWLTGLRFTDWLSDLIDKLWAQVLANVNSNGQETTSEV</sequence>
<keyword evidence="1" id="KW-0460">Magnesium</keyword>
<feature type="binding site" evidence="1">
    <location>
        <position position="435"/>
    </location>
    <ligand>
        <name>Mg(2+)</name>
        <dbReference type="ChEBI" id="CHEBI:18420"/>
        <label>1</label>
    </ligand>
</feature>
<evidence type="ECO:0000313" key="3">
    <source>
        <dbReference type="Proteomes" id="UP000789739"/>
    </source>
</evidence>
<dbReference type="Proteomes" id="UP000789739">
    <property type="component" value="Unassembled WGS sequence"/>
</dbReference>
<keyword evidence="3" id="KW-1185">Reference proteome</keyword>
<comment type="caution">
    <text evidence="2">The sequence shown here is derived from an EMBL/GenBank/DDBJ whole genome shotgun (WGS) entry which is preliminary data.</text>
</comment>
<dbReference type="Gene3D" id="1.10.4080.10">
    <property type="entry name" value="ADP-ribosylation/Crystallin J1"/>
    <property type="match status" value="2"/>
</dbReference>
<dbReference type="GO" id="GO:0046872">
    <property type="term" value="F:metal ion binding"/>
    <property type="evidence" value="ECO:0007669"/>
    <property type="project" value="UniProtKB-KW"/>
</dbReference>
<dbReference type="AlphaFoldDB" id="A0A9N9FXS9"/>
<dbReference type="OrthoDB" id="2021138at2759"/>
<feature type="binding site" evidence="1">
    <location>
        <position position="78"/>
    </location>
    <ligand>
        <name>Mg(2+)</name>
        <dbReference type="ChEBI" id="CHEBI:18420"/>
        <label>1</label>
    </ligand>
</feature>
<organism evidence="2 3">
    <name type="scientific">Paraglomus brasilianum</name>
    <dbReference type="NCBI Taxonomy" id="144538"/>
    <lineage>
        <taxon>Eukaryota</taxon>
        <taxon>Fungi</taxon>
        <taxon>Fungi incertae sedis</taxon>
        <taxon>Mucoromycota</taxon>
        <taxon>Glomeromycotina</taxon>
        <taxon>Glomeromycetes</taxon>
        <taxon>Paraglomerales</taxon>
        <taxon>Paraglomeraceae</taxon>
        <taxon>Paraglomus</taxon>
    </lineage>
</organism>